<dbReference type="GO" id="GO:0000155">
    <property type="term" value="F:phosphorelay sensor kinase activity"/>
    <property type="evidence" value="ECO:0007669"/>
    <property type="project" value="InterPro"/>
</dbReference>
<name>A1ASK9_PELPD</name>
<gene>
    <name evidence="8" type="ordered locus">Ppro_2729</name>
</gene>
<dbReference type="InterPro" id="IPR052162">
    <property type="entry name" value="Sensor_kinase/Photoreceptor"/>
</dbReference>
<dbReference type="SUPFAM" id="SSF55874">
    <property type="entry name" value="ATPase domain of HSP90 chaperone/DNA topoisomerase II/histidine kinase"/>
    <property type="match status" value="1"/>
</dbReference>
<keyword evidence="6" id="KW-0472">Membrane</keyword>
<keyword evidence="5 8" id="KW-0418">Kinase</keyword>
<dbReference type="Gene3D" id="3.30.450.40">
    <property type="match status" value="1"/>
</dbReference>
<dbReference type="CDD" id="cd18774">
    <property type="entry name" value="PDC2_HK_sensor"/>
    <property type="match status" value="1"/>
</dbReference>
<evidence type="ECO:0000259" key="7">
    <source>
        <dbReference type="PROSITE" id="PS50109"/>
    </source>
</evidence>
<feature type="transmembrane region" description="Helical" evidence="6">
    <location>
        <begin position="46"/>
        <end position="69"/>
    </location>
</feature>
<evidence type="ECO:0000256" key="6">
    <source>
        <dbReference type="SAM" id="Phobius"/>
    </source>
</evidence>
<organism evidence="8 9">
    <name type="scientific">Pelobacter propionicus (strain DSM 2379 / NBRC 103807 / OttBd1)</name>
    <dbReference type="NCBI Taxonomy" id="338966"/>
    <lineage>
        <taxon>Bacteria</taxon>
        <taxon>Pseudomonadati</taxon>
        <taxon>Thermodesulfobacteriota</taxon>
        <taxon>Desulfuromonadia</taxon>
        <taxon>Desulfuromonadales</taxon>
        <taxon>Desulfuromonadaceae</taxon>
        <taxon>Pelobacter</taxon>
    </lineage>
</organism>
<dbReference type="CDD" id="cd00082">
    <property type="entry name" value="HisKA"/>
    <property type="match status" value="1"/>
</dbReference>
<dbReference type="FunFam" id="3.30.565.10:FF:000006">
    <property type="entry name" value="Sensor histidine kinase WalK"/>
    <property type="match status" value="1"/>
</dbReference>
<keyword evidence="6" id="KW-1133">Transmembrane helix</keyword>
<reference evidence="8 9" key="1">
    <citation type="submission" date="2006-10" db="EMBL/GenBank/DDBJ databases">
        <title>Complete sequence of chromosome of Pelobacter propionicus DSM 2379.</title>
        <authorList>
            <consortium name="US DOE Joint Genome Institute"/>
            <person name="Copeland A."/>
            <person name="Lucas S."/>
            <person name="Lapidus A."/>
            <person name="Barry K."/>
            <person name="Detter J.C."/>
            <person name="Glavina del Rio T."/>
            <person name="Hammon N."/>
            <person name="Israni S."/>
            <person name="Dalin E."/>
            <person name="Tice H."/>
            <person name="Pitluck S."/>
            <person name="Saunders E."/>
            <person name="Brettin T."/>
            <person name="Bruce D."/>
            <person name="Han C."/>
            <person name="Tapia R."/>
            <person name="Schmutz J."/>
            <person name="Larimer F."/>
            <person name="Land M."/>
            <person name="Hauser L."/>
            <person name="Kyrpides N."/>
            <person name="Kim E."/>
            <person name="Lovley D."/>
            <person name="Richardson P."/>
        </authorList>
    </citation>
    <scope>NUCLEOTIDE SEQUENCE [LARGE SCALE GENOMIC DNA]</scope>
    <source>
        <strain evidence="9">DSM 2379 / NBRC 103807 / OttBd1</strain>
    </source>
</reference>
<feature type="transmembrane region" description="Helical" evidence="6">
    <location>
        <begin position="81"/>
        <end position="107"/>
    </location>
</feature>
<keyword evidence="3" id="KW-0597">Phosphoprotein</keyword>
<evidence type="ECO:0000256" key="3">
    <source>
        <dbReference type="ARBA" id="ARBA00022553"/>
    </source>
</evidence>
<feature type="transmembrane region" description="Helical" evidence="6">
    <location>
        <begin position="160"/>
        <end position="179"/>
    </location>
</feature>
<evidence type="ECO:0000256" key="5">
    <source>
        <dbReference type="ARBA" id="ARBA00022777"/>
    </source>
</evidence>
<dbReference type="InterPro" id="IPR029016">
    <property type="entry name" value="GAF-like_dom_sf"/>
</dbReference>
<dbReference type="EC" id="2.7.13.3" evidence="2"/>
<keyword evidence="6" id="KW-0812">Transmembrane</keyword>
<feature type="transmembrane region" description="Helical" evidence="6">
    <location>
        <begin position="523"/>
        <end position="543"/>
    </location>
</feature>
<feature type="transmembrane region" description="Helical" evidence="6">
    <location>
        <begin position="231"/>
        <end position="251"/>
    </location>
</feature>
<dbReference type="InterPro" id="IPR036097">
    <property type="entry name" value="HisK_dim/P_sf"/>
</dbReference>
<dbReference type="AlphaFoldDB" id="A1ASK9"/>
<dbReference type="InterPro" id="IPR003594">
    <property type="entry name" value="HATPase_dom"/>
</dbReference>
<dbReference type="PRINTS" id="PR00344">
    <property type="entry name" value="BCTRLSENSOR"/>
</dbReference>
<dbReference type="InterPro" id="IPR003661">
    <property type="entry name" value="HisK_dim/P_dom"/>
</dbReference>
<dbReference type="RefSeq" id="WP_011736580.1">
    <property type="nucleotide sequence ID" value="NC_008609.1"/>
</dbReference>
<evidence type="ECO:0000256" key="1">
    <source>
        <dbReference type="ARBA" id="ARBA00000085"/>
    </source>
</evidence>
<keyword evidence="4" id="KW-0808">Transferase</keyword>
<dbReference type="PANTHER" id="PTHR43304:SF1">
    <property type="entry name" value="PAC DOMAIN-CONTAINING PROTEIN"/>
    <property type="match status" value="1"/>
</dbReference>
<comment type="catalytic activity">
    <reaction evidence="1">
        <text>ATP + protein L-histidine = ADP + protein N-phospho-L-histidine.</text>
        <dbReference type="EC" id="2.7.13.3"/>
    </reaction>
</comment>
<protein>
    <recommendedName>
        <fullName evidence="2">histidine kinase</fullName>
        <ecNumber evidence="2">2.7.13.3</ecNumber>
    </recommendedName>
</protein>
<dbReference type="EMBL" id="CP000482">
    <property type="protein sequence ID" value="ABL00330.1"/>
    <property type="molecule type" value="Genomic_DNA"/>
</dbReference>
<feature type="transmembrane region" description="Helical" evidence="6">
    <location>
        <begin position="127"/>
        <end position="148"/>
    </location>
</feature>
<dbReference type="STRING" id="338966.Ppro_2729"/>
<dbReference type="KEGG" id="ppd:Ppro_2729"/>
<dbReference type="CDD" id="cd18773">
    <property type="entry name" value="PDC1_HK_sensor"/>
    <property type="match status" value="1"/>
</dbReference>
<evidence type="ECO:0000256" key="4">
    <source>
        <dbReference type="ARBA" id="ARBA00022679"/>
    </source>
</evidence>
<dbReference type="SMART" id="SM00387">
    <property type="entry name" value="HATPase_c"/>
    <property type="match status" value="1"/>
</dbReference>
<dbReference type="InterPro" id="IPR005467">
    <property type="entry name" value="His_kinase_dom"/>
</dbReference>
<dbReference type="PROSITE" id="PS50109">
    <property type="entry name" value="HIS_KIN"/>
    <property type="match status" value="1"/>
</dbReference>
<dbReference type="SUPFAM" id="SSF47384">
    <property type="entry name" value="Homodimeric domain of signal transducing histidine kinase"/>
    <property type="match status" value="1"/>
</dbReference>
<dbReference type="PANTHER" id="PTHR43304">
    <property type="entry name" value="PHYTOCHROME-LIKE PROTEIN CPH1"/>
    <property type="match status" value="1"/>
</dbReference>
<evidence type="ECO:0000313" key="9">
    <source>
        <dbReference type="Proteomes" id="UP000006732"/>
    </source>
</evidence>
<evidence type="ECO:0000313" key="8">
    <source>
        <dbReference type="EMBL" id="ABL00330.1"/>
    </source>
</evidence>
<keyword evidence="9" id="KW-1185">Reference proteome</keyword>
<sequence length="960" mass="106668">MPEKLKNDSERYRTVARICCSAAAAVALMVWLALELGIPRVPSQGHPLILMAPSTVLASLLYAGAAFLIAGQGREHRVARVCLAAMLLCGALVALLSLCFPHGWYSGFQLPAARPPVGVTQTPLDNMSPITAISFLVAGCAFSVLLPAASQGKRRARMSFWVALLFLAGYFMLLLAYLLGTPMFYDGLLFPPSATTCLAFMALWSAFLVLSLPAAWPDALLPDGGTRRSTLALMAGFVLLVPGLLGAGFFYHRNMESERLREVQGRLSAIADLKSGEIAHWREERRIDASFFHQNRAFSAIVESYLRASPRGRGEHALHAWLASVRANRNYDGLYLLDGEGRDRLGYSPDKDPPPGPLIEGAAQALRSANIGFVDLYRDRLNGKISMGVVVPLFDALNQRRKVAVLALRIDPEQYLFPFVRVWPTVSTTAESLLVRREGNHVLFLNDVRFNKESALRLRIPMDRGEVPAVMAVTGRTGLVKGVDYRGEPVLASLRAIPDSPWHLVSRIDSHEVYGPLRERVRITVALIAALLVSAVGVAAFVWKKRNLDFYRQSERDARRHRERLQCLVNVLQYQGDSIESILDYALAEMLGLTGSRYGYIFYYNERKRLFTLCSWSGNVMPDCALVDFQEQCPLENTGIWGEVVRQRTAIVINDFSAPNPLKTGYPEGHVALTRFLTVPVIDQGSIVAVAGVANKETEYDDSDVTQFSLLMDAVWKVAERKRSEDELRQRNAELERFTYTVSHDLKSPVVTISAFLGYLEADMKNGDQERIGKDIGYIRTAADKMGFLLGELLEFLRVGWVISNPVWVDFQDLVQEALQLVAGPISRRRVRVDVPVNRIMLFGDRSRLVEVFQNLVENAVKYMGDQADPFIGIGAEQMAGETVLFVRDNGMGIDQRYRENIFGMFNKLDVASEGSGLGLALVKRIVEMYGGRIWVESEGEGNGSSFRFTLPKALGRSGE</sequence>
<dbReference type="Gene3D" id="1.10.287.130">
    <property type="match status" value="1"/>
</dbReference>
<dbReference type="HOGENOM" id="CLU_013185_0_0_7"/>
<proteinExistence type="predicted"/>
<feature type="domain" description="Histidine kinase" evidence="7">
    <location>
        <begin position="741"/>
        <end position="955"/>
    </location>
</feature>
<dbReference type="Pfam" id="PF13185">
    <property type="entry name" value="GAF_2"/>
    <property type="match status" value="1"/>
</dbReference>
<dbReference type="SUPFAM" id="SSF55781">
    <property type="entry name" value="GAF domain-like"/>
    <property type="match status" value="1"/>
</dbReference>
<dbReference type="SMART" id="SM00388">
    <property type="entry name" value="HisKA"/>
    <property type="match status" value="1"/>
</dbReference>
<dbReference type="InterPro" id="IPR036890">
    <property type="entry name" value="HATPase_C_sf"/>
</dbReference>
<dbReference type="eggNOG" id="COG4251">
    <property type="taxonomic scope" value="Bacteria"/>
</dbReference>
<dbReference type="InterPro" id="IPR003018">
    <property type="entry name" value="GAF"/>
</dbReference>
<dbReference type="InterPro" id="IPR004358">
    <property type="entry name" value="Sig_transdc_His_kin-like_C"/>
</dbReference>
<dbReference type="Proteomes" id="UP000006732">
    <property type="component" value="Chromosome"/>
</dbReference>
<dbReference type="Pfam" id="PF02518">
    <property type="entry name" value="HATPase_c"/>
    <property type="match status" value="1"/>
</dbReference>
<accession>A1ASK9</accession>
<dbReference type="OrthoDB" id="9759607at2"/>
<feature type="transmembrane region" description="Helical" evidence="6">
    <location>
        <begin position="12"/>
        <end position="34"/>
    </location>
</feature>
<evidence type="ECO:0000256" key="2">
    <source>
        <dbReference type="ARBA" id="ARBA00012438"/>
    </source>
</evidence>
<dbReference type="SMART" id="SM00065">
    <property type="entry name" value="GAF"/>
    <property type="match status" value="1"/>
</dbReference>
<dbReference type="Gene3D" id="3.30.565.10">
    <property type="entry name" value="Histidine kinase-like ATPase, C-terminal domain"/>
    <property type="match status" value="1"/>
</dbReference>
<feature type="transmembrane region" description="Helical" evidence="6">
    <location>
        <begin position="199"/>
        <end position="219"/>
    </location>
</feature>